<dbReference type="Gene3D" id="2.30.29.30">
    <property type="entry name" value="Pleckstrin-homology domain (PH domain)/Phosphotyrosine-binding domain (PTB)"/>
    <property type="match status" value="1"/>
</dbReference>
<dbReference type="SMART" id="SM00326">
    <property type="entry name" value="SH3"/>
    <property type="match status" value="1"/>
</dbReference>
<dbReference type="SMART" id="SM00233">
    <property type="entry name" value="PH"/>
    <property type="match status" value="1"/>
</dbReference>
<dbReference type="InterPro" id="IPR036028">
    <property type="entry name" value="SH3-like_dom_sf"/>
</dbReference>
<feature type="region of interest" description="Disordered" evidence="6">
    <location>
        <begin position="568"/>
        <end position="611"/>
    </location>
</feature>
<feature type="domain" description="DH" evidence="9">
    <location>
        <begin position="760"/>
        <end position="944"/>
    </location>
</feature>
<reference evidence="10" key="2">
    <citation type="submission" date="2025-09" db="UniProtKB">
        <authorList>
            <consortium name="Ensembl"/>
        </authorList>
    </citation>
    <scope>IDENTIFICATION</scope>
</reference>
<evidence type="ECO:0000259" key="7">
    <source>
        <dbReference type="PROSITE" id="PS50002"/>
    </source>
</evidence>
<dbReference type="GO" id="GO:0005085">
    <property type="term" value="F:guanyl-nucleotide exchange factor activity"/>
    <property type="evidence" value="ECO:0007669"/>
    <property type="project" value="UniProtKB-KW"/>
</dbReference>
<dbReference type="SUPFAM" id="SSF50044">
    <property type="entry name" value="SH3-domain"/>
    <property type="match status" value="1"/>
</dbReference>
<dbReference type="CDD" id="cd01224">
    <property type="entry name" value="PH_Collybistin_ASEF"/>
    <property type="match status" value="1"/>
</dbReference>
<evidence type="ECO:0000256" key="1">
    <source>
        <dbReference type="ARBA" id="ARBA00004496"/>
    </source>
</evidence>
<dbReference type="InterPro" id="IPR001849">
    <property type="entry name" value="PH_domain"/>
</dbReference>
<reference evidence="10" key="1">
    <citation type="submission" date="2025-08" db="UniProtKB">
        <authorList>
            <consortium name="Ensembl"/>
        </authorList>
    </citation>
    <scope>IDENTIFICATION</scope>
</reference>
<evidence type="ECO:0000313" key="11">
    <source>
        <dbReference type="Proteomes" id="UP000261540"/>
    </source>
</evidence>
<dbReference type="InterPro" id="IPR001331">
    <property type="entry name" value="GDS_CDC24_CS"/>
</dbReference>
<dbReference type="CTD" id="221178"/>
<evidence type="ECO:0000256" key="6">
    <source>
        <dbReference type="SAM" id="MobiDB-lite"/>
    </source>
</evidence>
<dbReference type="InterPro" id="IPR000219">
    <property type="entry name" value="DH_dom"/>
</dbReference>
<dbReference type="SUPFAM" id="SSF48065">
    <property type="entry name" value="DBL homology domain (DH-domain)"/>
    <property type="match status" value="1"/>
</dbReference>
<dbReference type="AlphaFoldDB" id="A0A3B3SV30"/>
<proteinExistence type="predicted"/>
<dbReference type="OrthoDB" id="660555at2759"/>
<dbReference type="GeneTree" id="ENSGT00940000154103"/>
<dbReference type="Pfam" id="PF07653">
    <property type="entry name" value="SH3_2"/>
    <property type="match status" value="1"/>
</dbReference>
<accession>A0A3B3SV30</accession>
<dbReference type="GO" id="GO:0005737">
    <property type="term" value="C:cytoplasm"/>
    <property type="evidence" value="ECO:0007669"/>
    <property type="project" value="UniProtKB-SubCell"/>
</dbReference>
<evidence type="ECO:0000256" key="3">
    <source>
        <dbReference type="ARBA" id="ARBA00022490"/>
    </source>
</evidence>
<feature type="domain" description="PH" evidence="8">
    <location>
        <begin position="975"/>
        <end position="1081"/>
    </location>
</feature>
<feature type="compositionally biased region" description="Pro residues" evidence="6">
    <location>
        <begin position="573"/>
        <end position="582"/>
    </location>
</feature>
<keyword evidence="4" id="KW-0344">Guanine-nucleotide releasing factor</keyword>
<protein>
    <submittedName>
        <fullName evidence="10">Spermatogenesis associated 13</fullName>
    </submittedName>
</protein>
<keyword evidence="11" id="KW-1185">Reference proteome</keyword>
<sequence>MEKALEARDSLPRKTPPTCGISPSSDRLSATCLPSAFAKAQQSFQCEQAENRSSEAEGERQVYGNGHVGEFRLSGLSGQSWVDSTSPSKVTCCTPSATHRQSSPQKLPLRGSAAWPALSALRGMGSFRKLRSSILQGIQSRGETAALNKSQKHTMAANRSQSNVVVLEGSEMETSVLNHEQKLRTSWQNEEACSYDDEDEEEEEHILQRNTLCSHSLRIALSAGFMAQLSIGRESRGPESRGPESRGTGQQRESQPGQPEKAKHQAMFHRLSRSTDSLHLFSNPFRHSSAAPEDGGLQNIHRATSSTSVELAAQSLAQWRAQTQKLLGSMTDLSLRRRVAPHSQATMRPLSVLHDAYSRRTPCIAGGERHRCPSPTRSWPGPSCSGEAIKQERLPPQDKNNVSKSLGAAPDVPPSALLSAVPDTPPSVPPSMPPDTPPSVLPSTALDTAPSALPSMTPDTHLSSPDTPTDITVYSSDMIRHKTDWVRPRPLSDYGQLITGKFSIPEEEAGSQSDEIISRPGLKDHSTSHRKNKNAGYRHQDTVVESYRTHPVSVVEEVDLYSPSSAELLLQPEPTPPRPSHPQTPYRKALSHPQSAALSQSTPTGLDRLGRGPVLHRVHSAGAPAQGSVTLKEALTEEHCSFQELPDSQLHLKSTVDLTQLSKCICSGLVVHAEALWDHVTLEEQCLAFKAGDVVRVIDVSDTDWWWGMMADQSGWFPSSFVRVRVNQDAGIGTMESMQAQENSLSSDMSLRSLKLRGQMRTNVVKEIMSTERIYLKHLKDICEGYVRQCRKHAAMFSPHQLVTIFSNIEDIYRFHRKFLKELEKKFNPMQPHLSEIGSCFLLQGEGFSIYSEYCNNHPRASAELHRLMSLSRYRHFFEACRLLQQMIDIPLGGFLLTPIQKICKYPLQLGELLKYTSEEHRDYDSVNDALKAMKKVACLINERKRRLESIDAIAQWQAAILHWEGDDILGRSSELIHSGEMTRMFLHGKNQQRTFFLFDHQLIFCKKDLLRRDLLHYRGRLDLEHMDLLDLANGQNAAHSTFLKHAFELRNKITGESHVLCCRKPEDKQKWLEALARERHRVQEAEEMGIEISESQRKSAIVNANARKSKRGNMNNVGFASCALVPPHQPLHPLHQCHVPVPTRLPQQRVISLAEPMHKPFHLWDSITKHRHLRK</sequence>
<dbReference type="PROSITE" id="PS00741">
    <property type="entry name" value="DH_1"/>
    <property type="match status" value="1"/>
</dbReference>
<organism evidence="10 11">
    <name type="scientific">Paramormyrops kingsleyae</name>
    <dbReference type="NCBI Taxonomy" id="1676925"/>
    <lineage>
        <taxon>Eukaryota</taxon>
        <taxon>Metazoa</taxon>
        <taxon>Chordata</taxon>
        <taxon>Craniata</taxon>
        <taxon>Vertebrata</taxon>
        <taxon>Euteleostomi</taxon>
        <taxon>Actinopterygii</taxon>
        <taxon>Neopterygii</taxon>
        <taxon>Teleostei</taxon>
        <taxon>Osteoglossocephala</taxon>
        <taxon>Osteoglossomorpha</taxon>
        <taxon>Osteoglossiformes</taxon>
        <taxon>Mormyridae</taxon>
        <taxon>Paramormyrops</taxon>
    </lineage>
</organism>
<evidence type="ECO:0000256" key="2">
    <source>
        <dbReference type="ARBA" id="ARBA00022443"/>
    </source>
</evidence>
<evidence type="ECO:0000256" key="5">
    <source>
        <dbReference type="PROSITE-ProRule" id="PRU00192"/>
    </source>
</evidence>
<dbReference type="InterPro" id="IPR001452">
    <property type="entry name" value="SH3_domain"/>
</dbReference>
<dbReference type="Ensembl" id="ENSPKIT00000015524.1">
    <property type="protein sequence ID" value="ENSPKIP00000034607.1"/>
    <property type="gene ID" value="ENSPKIG00000013872.1"/>
</dbReference>
<feature type="compositionally biased region" description="Basic and acidic residues" evidence="6">
    <location>
        <begin position="233"/>
        <end position="244"/>
    </location>
</feature>
<dbReference type="Gene3D" id="2.30.30.40">
    <property type="entry name" value="SH3 Domains"/>
    <property type="match status" value="1"/>
</dbReference>
<dbReference type="InterPro" id="IPR035899">
    <property type="entry name" value="DBL_dom_sf"/>
</dbReference>
<dbReference type="InterPro" id="IPR011993">
    <property type="entry name" value="PH-like_dom_sf"/>
</dbReference>
<dbReference type="SMART" id="SM00325">
    <property type="entry name" value="RhoGEF"/>
    <property type="match status" value="1"/>
</dbReference>
<evidence type="ECO:0000313" key="10">
    <source>
        <dbReference type="Ensembl" id="ENSPKIP00000034607.1"/>
    </source>
</evidence>
<evidence type="ECO:0000256" key="4">
    <source>
        <dbReference type="ARBA" id="ARBA00022658"/>
    </source>
</evidence>
<dbReference type="Pfam" id="PF22697">
    <property type="entry name" value="SOS1_NGEF_PH"/>
    <property type="match status" value="1"/>
</dbReference>
<dbReference type="GO" id="GO:0035556">
    <property type="term" value="P:intracellular signal transduction"/>
    <property type="evidence" value="ECO:0007669"/>
    <property type="project" value="InterPro"/>
</dbReference>
<dbReference type="Pfam" id="PF00621">
    <property type="entry name" value="RhoGEF"/>
    <property type="match status" value="1"/>
</dbReference>
<name>A0A3B3SV30_9TELE</name>
<dbReference type="KEGG" id="pki:111840266"/>
<feature type="region of interest" description="Disordered" evidence="6">
    <location>
        <begin position="233"/>
        <end position="267"/>
    </location>
</feature>
<dbReference type="Gene3D" id="1.20.900.10">
    <property type="entry name" value="Dbl homology (DH) domain"/>
    <property type="match status" value="1"/>
</dbReference>
<dbReference type="CDD" id="cd00160">
    <property type="entry name" value="RhoGEF"/>
    <property type="match status" value="1"/>
</dbReference>
<feature type="compositionally biased region" description="Pro residues" evidence="6">
    <location>
        <begin position="423"/>
        <end position="440"/>
    </location>
</feature>
<keyword evidence="3" id="KW-0963">Cytoplasm</keyword>
<feature type="compositionally biased region" description="Polar residues" evidence="6">
    <location>
        <begin position="457"/>
        <end position="469"/>
    </location>
</feature>
<feature type="compositionally biased region" description="Polar residues" evidence="6">
    <location>
        <begin position="592"/>
        <end position="604"/>
    </location>
</feature>
<dbReference type="PROSITE" id="PS50010">
    <property type="entry name" value="DH_2"/>
    <property type="match status" value="1"/>
</dbReference>
<dbReference type="STRING" id="1676925.ENSPKIP00000034607"/>
<feature type="region of interest" description="Disordered" evidence="6">
    <location>
        <begin position="366"/>
        <end position="469"/>
    </location>
</feature>
<dbReference type="PANTHER" id="PTHR47544">
    <property type="entry name" value="RHO GUANINE NUCLEOTIDE EXCHANGE FACTOR 4"/>
    <property type="match status" value="1"/>
</dbReference>
<feature type="region of interest" description="Disordered" evidence="6">
    <location>
        <begin position="1"/>
        <end position="26"/>
    </location>
</feature>
<dbReference type="PANTHER" id="PTHR47544:SF5">
    <property type="entry name" value="SPERMATOGENESIS-ASSOCIATED 13"/>
    <property type="match status" value="1"/>
</dbReference>
<feature type="region of interest" description="Disordered" evidence="6">
    <location>
        <begin position="503"/>
        <end position="533"/>
    </location>
</feature>
<dbReference type="InterPro" id="IPR055251">
    <property type="entry name" value="SOS1_NGEF_PH"/>
</dbReference>
<keyword evidence="2 5" id="KW-0728">SH3 domain</keyword>
<evidence type="ECO:0000259" key="8">
    <source>
        <dbReference type="PROSITE" id="PS50003"/>
    </source>
</evidence>
<feature type="compositionally biased region" description="Polar residues" evidence="6">
    <location>
        <begin position="247"/>
        <end position="257"/>
    </location>
</feature>
<dbReference type="SUPFAM" id="SSF50729">
    <property type="entry name" value="PH domain-like"/>
    <property type="match status" value="1"/>
</dbReference>
<dbReference type="PROSITE" id="PS50002">
    <property type="entry name" value="SH3"/>
    <property type="match status" value="1"/>
</dbReference>
<feature type="compositionally biased region" description="Basic and acidic residues" evidence="6">
    <location>
        <begin position="1"/>
        <end position="12"/>
    </location>
</feature>
<evidence type="ECO:0000259" key="9">
    <source>
        <dbReference type="PROSITE" id="PS50010"/>
    </source>
</evidence>
<dbReference type="PROSITE" id="PS50003">
    <property type="entry name" value="PH_DOMAIN"/>
    <property type="match status" value="1"/>
</dbReference>
<feature type="domain" description="SH3" evidence="7">
    <location>
        <begin position="668"/>
        <end position="727"/>
    </location>
</feature>
<comment type="subcellular location">
    <subcellularLocation>
        <location evidence="1">Cytoplasm</location>
    </subcellularLocation>
</comment>
<dbReference type="Proteomes" id="UP000261540">
    <property type="component" value="Unplaced"/>
</dbReference>